<organism evidence="1 2">
    <name type="scientific">Asticcacaulis benevestitus DSM 16100 = ATCC BAA-896</name>
    <dbReference type="NCBI Taxonomy" id="1121022"/>
    <lineage>
        <taxon>Bacteria</taxon>
        <taxon>Pseudomonadati</taxon>
        <taxon>Pseudomonadota</taxon>
        <taxon>Alphaproteobacteria</taxon>
        <taxon>Caulobacterales</taxon>
        <taxon>Caulobacteraceae</taxon>
        <taxon>Asticcacaulis</taxon>
    </lineage>
</organism>
<evidence type="ECO:0000313" key="2">
    <source>
        <dbReference type="Proteomes" id="UP000017837"/>
    </source>
</evidence>
<dbReference type="AlphaFoldDB" id="V4P502"/>
<reference evidence="1 2" key="1">
    <citation type="journal article" date="2014" name="Nature">
        <title>Sequential evolution of bacterial morphology by co-option of a developmental regulator.</title>
        <authorList>
            <person name="Jiang C."/>
            <person name="Brown P.J."/>
            <person name="Ducret A."/>
            <person name="Brun Y.V."/>
        </authorList>
    </citation>
    <scope>NUCLEOTIDE SEQUENCE [LARGE SCALE GENOMIC DNA]</scope>
    <source>
        <strain evidence="1 2">DSM 16100</strain>
    </source>
</reference>
<name>V4P502_9CAUL</name>
<evidence type="ECO:0000313" key="1">
    <source>
        <dbReference type="EMBL" id="ESQ82214.1"/>
    </source>
</evidence>
<dbReference type="RefSeq" id="WP_018080773.1">
    <property type="nucleotide sequence ID" value="NZ_AQWM01000003.1"/>
</dbReference>
<dbReference type="NCBIfam" id="NF033819">
    <property type="entry name" value="IS66_TnpB"/>
    <property type="match status" value="1"/>
</dbReference>
<gene>
    <name evidence="1" type="ORF">ABENE_21145</name>
</gene>
<evidence type="ECO:0008006" key="3">
    <source>
        <dbReference type="Google" id="ProtNLM"/>
    </source>
</evidence>
<dbReference type="InterPro" id="IPR008878">
    <property type="entry name" value="Transposase_IS66_Orf2"/>
</dbReference>
<dbReference type="Pfam" id="PF05717">
    <property type="entry name" value="TnpB_IS66"/>
    <property type="match status" value="1"/>
</dbReference>
<comment type="caution">
    <text evidence="1">The sequence shown here is derived from an EMBL/GenBank/DDBJ whole genome shotgun (WGS) entry which is preliminary data.</text>
</comment>
<dbReference type="PANTHER" id="PTHR36455:SF1">
    <property type="entry name" value="BLR8292 PROTEIN"/>
    <property type="match status" value="1"/>
</dbReference>
<dbReference type="eggNOG" id="COG3436">
    <property type="taxonomic scope" value="Bacteria"/>
</dbReference>
<dbReference type="OrthoDB" id="9801450at2"/>
<protein>
    <recommendedName>
        <fullName evidence="3">Transposase</fullName>
    </recommendedName>
</protein>
<dbReference type="PATRIC" id="fig|1121022.4.peg.4333"/>
<dbReference type="STRING" id="1121022.GCA_000376105_01109"/>
<proteinExistence type="predicted"/>
<accession>V4P502</accession>
<dbReference type="EMBL" id="AWGB01000079">
    <property type="protein sequence ID" value="ESQ82214.1"/>
    <property type="molecule type" value="Genomic_DNA"/>
</dbReference>
<sequence>MIPIRSDVRVWLATGHTDMRCGFNRLALMVQEVLKQDPFRGHLFVFRGRASDRIKIIWHDGVGACLFYKRLERGKFIWPAVRDGSVSISAGQLGYLLEGIDWRNPQITWRPETAG</sequence>
<keyword evidence="2" id="KW-1185">Reference proteome</keyword>
<dbReference type="Proteomes" id="UP000017837">
    <property type="component" value="Unassembled WGS sequence"/>
</dbReference>
<dbReference type="PANTHER" id="PTHR36455">
    <property type="match status" value="1"/>
</dbReference>